<proteinExistence type="predicted"/>
<dbReference type="Proteomes" id="UP000325315">
    <property type="component" value="Unassembled WGS sequence"/>
</dbReference>
<dbReference type="GO" id="GO:0003964">
    <property type="term" value="F:RNA-directed DNA polymerase activity"/>
    <property type="evidence" value="ECO:0007669"/>
    <property type="project" value="UniProtKB-KW"/>
</dbReference>
<protein>
    <submittedName>
        <fullName evidence="1">Reverse transcriptase</fullName>
    </submittedName>
</protein>
<dbReference type="OrthoDB" id="1709107at2759"/>
<keyword evidence="1" id="KW-0548">Nucleotidyltransferase</keyword>
<keyword evidence="2" id="KW-1185">Reference proteome</keyword>
<organism evidence="1 2">
    <name type="scientific">Gossypium australe</name>
    <dbReference type="NCBI Taxonomy" id="47621"/>
    <lineage>
        <taxon>Eukaryota</taxon>
        <taxon>Viridiplantae</taxon>
        <taxon>Streptophyta</taxon>
        <taxon>Embryophyta</taxon>
        <taxon>Tracheophyta</taxon>
        <taxon>Spermatophyta</taxon>
        <taxon>Magnoliopsida</taxon>
        <taxon>eudicotyledons</taxon>
        <taxon>Gunneridae</taxon>
        <taxon>Pentapetalae</taxon>
        <taxon>rosids</taxon>
        <taxon>malvids</taxon>
        <taxon>Malvales</taxon>
        <taxon>Malvaceae</taxon>
        <taxon>Malvoideae</taxon>
        <taxon>Gossypium</taxon>
    </lineage>
</organism>
<gene>
    <name evidence="1" type="ORF">EPI10_001719</name>
</gene>
<keyword evidence="1" id="KW-0808">Transferase</keyword>
<evidence type="ECO:0000313" key="1">
    <source>
        <dbReference type="EMBL" id="KAA3466640.1"/>
    </source>
</evidence>
<accession>A0A5B6VBQ2</accession>
<dbReference type="EMBL" id="SMMG02000007">
    <property type="protein sequence ID" value="KAA3466640.1"/>
    <property type="molecule type" value="Genomic_DNA"/>
</dbReference>
<evidence type="ECO:0000313" key="2">
    <source>
        <dbReference type="Proteomes" id="UP000325315"/>
    </source>
</evidence>
<reference evidence="2" key="1">
    <citation type="journal article" date="2019" name="Plant Biotechnol. J.">
        <title>Genome sequencing of the Australian wild diploid species Gossypium australe highlights disease resistance and delayed gland morphogenesis.</title>
        <authorList>
            <person name="Cai Y."/>
            <person name="Cai X."/>
            <person name="Wang Q."/>
            <person name="Wang P."/>
            <person name="Zhang Y."/>
            <person name="Cai C."/>
            <person name="Xu Y."/>
            <person name="Wang K."/>
            <person name="Zhou Z."/>
            <person name="Wang C."/>
            <person name="Geng S."/>
            <person name="Li B."/>
            <person name="Dong Q."/>
            <person name="Hou Y."/>
            <person name="Wang H."/>
            <person name="Ai P."/>
            <person name="Liu Z."/>
            <person name="Yi F."/>
            <person name="Sun M."/>
            <person name="An G."/>
            <person name="Cheng J."/>
            <person name="Zhang Y."/>
            <person name="Shi Q."/>
            <person name="Xie Y."/>
            <person name="Shi X."/>
            <person name="Chang Y."/>
            <person name="Huang F."/>
            <person name="Chen Y."/>
            <person name="Hong S."/>
            <person name="Mi L."/>
            <person name="Sun Q."/>
            <person name="Zhang L."/>
            <person name="Zhou B."/>
            <person name="Peng R."/>
            <person name="Zhang X."/>
            <person name="Liu F."/>
        </authorList>
    </citation>
    <scope>NUCLEOTIDE SEQUENCE [LARGE SCALE GENOMIC DNA]</scope>
    <source>
        <strain evidence="2">cv. PA1801</strain>
    </source>
</reference>
<sequence>MQCNATGERMINSECLPFGSNMDHEQINFMGNNFRPQNNPYSNNYNLGWRNHPNFFLRWSRKSKQEKKPNLEEMLTKFISVSKTRFQDTEIAFKNPQALIQGLEN</sequence>
<keyword evidence="1" id="KW-0695">RNA-directed DNA polymerase</keyword>
<dbReference type="AlphaFoldDB" id="A0A5B6VBQ2"/>
<name>A0A5B6VBQ2_9ROSI</name>
<comment type="caution">
    <text evidence="1">The sequence shown here is derived from an EMBL/GenBank/DDBJ whole genome shotgun (WGS) entry which is preliminary data.</text>
</comment>